<proteinExistence type="predicted"/>
<dbReference type="Pfam" id="PF13302">
    <property type="entry name" value="Acetyltransf_3"/>
    <property type="match status" value="1"/>
</dbReference>
<dbReference type="RefSeq" id="WP_189502651.1">
    <property type="nucleotide sequence ID" value="NZ_BMZQ01000001.1"/>
</dbReference>
<dbReference type="PANTHER" id="PTHR43792">
    <property type="entry name" value="GNAT FAMILY, PUTATIVE (AFU_ORTHOLOGUE AFUA_3G00765)-RELATED-RELATED"/>
    <property type="match status" value="1"/>
</dbReference>
<dbReference type="Gene3D" id="3.40.630.30">
    <property type="match status" value="1"/>
</dbReference>
<feature type="domain" description="N-acetyltransferase" evidence="1">
    <location>
        <begin position="9"/>
        <end position="180"/>
    </location>
</feature>
<dbReference type="GO" id="GO:0016747">
    <property type="term" value="F:acyltransferase activity, transferring groups other than amino-acyl groups"/>
    <property type="evidence" value="ECO:0007669"/>
    <property type="project" value="InterPro"/>
</dbReference>
<name>A0A8J3GK22_9HYPH</name>
<dbReference type="PANTHER" id="PTHR43792:SF1">
    <property type="entry name" value="N-ACETYLTRANSFERASE DOMAIN-CONTAINING PROTEIN"/>
    <property type="match status" value="1"/>
</dbReference>
<evidence type="ECO:0000313" key="2">
    <source>
        <dbReference type="EMBL" id="GHD10743.1"/>
    </source>
</evidence>
<reference evidence="2" key="2">
    <citation type="submission" date="2020-09" db="EMBL/GenBank/DDBJ databases">
        <authorList>
            <person name="Sun Q."/>
            <person name="Kim S."/>
        </authorList>
    </citation>
    <scope>NUCLEOTIDE SEQUENCE</scope>
    <source>
        <strain evidence="2">KCTC 42249</strain>
    </source>
</reference>
<organism evidence="2 3">
    <name type="scientific">Tianweitania populi</name>
    <dbReference type="NCBI Taxonomy" id="1607949"/>
    <lineage>
        <taxon>Bacteria</taxon>
        <taxon>Pseudomonadati</taxon>
        <taxon>Pseudomonadota</taxon>
        <taxon>Alphaproteobacteria</taxon>
        <taxon>Hyphomicrobiales</taxon>
        <taxon>Phyllobacteriaceae</taxon>
        <taxon>Tianweitania</taxon>
    </lineage>
</organism>
<dbReference type="Proteomes" id="UP000630142">
    <property type="component" value="Unassembled WGS sequence"/>
</dbReference>
<dbReference type="SUPFAM" id="SSF55729">
    <property type="entry name" value="Acyl-CoA N-acyltransferases (Nat)"/>
    <property type="match status" value="1"/>
</dbReference>
<gene>
    <name evidence="2" type="ORF">GCM10016234_13030</name>
</gene>
<dbReference type="PROSITE" id="PS51186">
    <property type="entry name" value="GNAT"/>
    <property type="match status" value="1"/>
</dbReference>
<dbReference type="EMBL" id="BMZQ01000001">
    <property type="protein sequence ID" value="GHD10743.1"/>
    <property type="molecule type" value="Genomic_DNA"/>
</dbReference>
<accession>A0A8J3GK22</accession>
<comment type="caution">
    <text evidence="2">The sequence shown here is derived from an EMBL/GenBank/DDBJ whole genome shotgun (WGS) entry which is preliminary data.</text>
</comment>
<reference evidence="2" key="1">
    <citation type="journal article" date="2014" name="Int. J. Syst. Evol. Microbiol.">
        <title>Complete genome sequence of Corynebacterium casei LMG S-19264T (=DSM 44701T), isolated from a smear-ripened cheese.</title>
        <authorList>
            <consortium name="US DOE Joint Genome Institute (JGI-PGF)"/>
            <person name="Walter F."/>
            <person name="Albersmeier A."/>
            <person name="Kalinowski J."/>
            <person name="Ruckert C."/>
        </authorList>
    </citation>
    <scope>NUCLEOTIDE SEQUENCE</scope>
    <source>
        <strain evidence="2">KCTC 42249</strain>
    </source>
</reference>
<sequence>MKPLRTKRLILRNWEERDRELFHEINSDPEVMRFFPMRRDRSAADAVMDRLQSEIERDGYGFAAVELAQTGECIGFVGIRKDPRILRVSPDATEIGWRLKRNLWGKGYATEAAREWLRFGFQDLSLEEIVSFAVANNTWSLAVMERIGMWHDQKGDFDHEDVPDTHPHLKRHALYRLSRADWKKKREAGA</sequence>
<evidence type="ECO:0000259" key="1">
    <source>
        <dbReference type="PROSITE" id="PS51186"/>
    </source>
</evidence>
<dbReference type="InterPro" id="IPR016181">
    <property type="entry name" value="Acyl_CoA_acyltransferase"/>
</dbReference>
<dbReference type="InterPro" id="IPR051531">
    <property type="entry name" value="N-acetyltransferase"/>
</dbReference>
<protein>
    <submittedName>
        <fullName evidence="2">N-acetyltransferase</fullName>
    </submittedName>
</protein>
<dbReference type="InterPro" id="IPR000182">
    <property type="entry name" value="GNAT_dom"/>
</dbReference>
<keyword evidence="3" id="KW-1185">Reference proteome</keyword>
<evidence type="ECO:0000313" key="3">
    <source>
        <dbReference type="Proteomes" id="UP000630142"/>
    </source>
</evidence>
<dbReference type="AlphaFoldDB" id="A0A8J3GK22"/>